<dbReference type="InterPro" id="IPR001753">
    <property type="entry name" value="Enoyl-CoA_hydra/iso"/>
</dbReference>
<comment type="caution">
    <text evidence="8">The sequence shown here is derived from an EMBL/GenBank/DDBJ whole genome shotgun (WGS) entry which is preliminary data.</text>
</comment>
<dbReference type="InterPro" id="IPR014748">
    <property type="entry name" value="Enoyl-CoA_hydra_C"/>
</dbReference>
<dbReference type="FunFam" id="3.90.226.10:FF:000019">
    <property type="entry name" value="Enoyl-CoA hydratase, mitochondrial"/>
    <property type="match status" value="1"/>
</dbReference>
<keyword evidence="4" id="KW-0443">Lipid metabolism</keyword>
<evidence type="ECO:0000256" key="5">
    <source>
        <dbReference type="ARBA" id="ARBA00023239"/>
    </source>
</evidence>
<dbReference type="Proteomes" id="UP000663850">
    <property type="component" value="Unassembled WGS sequence"/>
</dbReference>
<evidence type="ECO:0000256" key="3">
    <source>
        <dbReference type="ARBA" id="ARBA00022832"/>
    </source>
</evidence>
<sequence>MFNRAALLSSGAMGISRRGFASARSLSKEYQNLLVTRPKPNVTLLTLNRPKALNALSTPLFVEVNEVLDQVEKDEEIGALVVTGSEKAFAAGADIKEMKEKEFTDVYKNNFLGDWTRISSFRKPVIAAVSGFALGGGCELAMMCDIILASPTARFGQPEIKLGVIPGAGGTQRLTHAIGNVQAMFSTRVFLSNGAVRLSRRGFASARPLSKEYQNLLVSRPKPNVTLLTLNRPKALNALSTPLFEEINDVLDQVEKDEEIGALVLTGSEKAFAAGADIKEMKDKEFTDVYKNNFLGDWTRIASFRKPVIAAVSGFALGGGCELAMMCDIILASPSARFGQPEIKLGVIPGAGGTQRLTHAIGKSRAMELVLTGRMITAQEAEKWGLVSRVVEGDVVEEAVSMAGTIAGFGRVAVQAGKETVNAAYELSLKDGLHFERRIFQSLFATRDQKEGMWYDSMVAARKEALGVRDAFSGGIFQLLNPFSWGVLAMIAQPTAWHKERRPGR</sequence>
<evidence type="ECO:0000313" key="9">
    <source>
        <dbReference type="Proteomes" id="UP000663850"/>
    </source>
</evidence>
<protein>
    <recommendedName>
        <fullName evidence="6">Probable enoyl-CoA hydratase, mitochondrial</fullName>
        <ecNumber evidence="2">4.2.1.17</ecNumber>
    </recommendedName>
</protein>
<dbReference type="InterPro" id="IPR018376">
    <property type="entry name" value="Enoyl-CoA_hyd/isom_CS"/>
</dbReference>
<dbReference type="CDD" id="cd06558">
    <property type="entry name" value="crotonase-like"/>
    <property type="match status" value="2"/>
</dbReference>
<dbReference type="Gene3D" id="3.90.226.10">
    <property type="entry name" value="2-enoyl-CoA Hydratase, Chain A, domain 1"/>
    <property type="match status" value="2"/>
</dbReference>
<dbReference type="AlphaFoldDB" id="A0A8H3HLA1"/>
<dbReference type="GO" id="GO:0004300">
    <property type="term" value="F:enoyl-CoA hydratase activity"/>
    <property type="evidence" value="ECO:0007669"/>
    <property type="project" value="UniProtKB-EC"/>
</dbReference>
<evidence type="ECO:0000256" key="7">
    <source>
        <dbReference type="RuleBase" id="RU003707"/>
    </source>
</evidence>
<dbReference type="SUPFAM" id="SSF52096">
    <property type="entry name" value="ClpP/crotonase"/>
    <property type="match status" value="2"/>
</dbReference>
<dbReference type="Gene3D" id="1.10.12.10">
    <property type="entry name" value="Lyase 2-enoyl-coa Hydratase, Chain A, domain 2"/>
    <property type="match status" value="1"/>
</dbReference>
<evidence type="ECO:0000256" key="2">
    <source>
        <dbReference type="ARBA" id="ARBA00012076"/>
    </source>
</evidence>
<dbReference type="GO" id="GO:0006635">
    <property type="term" value="P:fatty acid beta-oxidation"/>
    <property type="evidence" value="ECO:0007669"/>
    <property type="project" value="TreeGrafter"/>
</dbReference>
<evidence type="ECO:0000256" key="4">
    <source>
        <dbReference type="ARBA" id="ARBA00023098"/>
    </source>
</evidence>
<name>A0A8H3HLA1_9AGAM</name>
<evidence type="ECO:0000256" key="1">
    <source>
        <dbReference type="ARBA" id="ARBA00005254"/>
    </source>
</evidence>
<reference evidence="8" key="1">
    <citation type="submission" date="2021-01" db="EMBL/GenBank/DDBJ databases">
        <authorList>
            <person name="Kaushik A."/>
        </authorList>
    </citation>
    <scope>NUCLEOTIDE SEQUENCE</scope>
    <source>
        <strain evidence="8">Type strain: AG8-Rh-89/</strain>
    </source>
</reference>
<dbReference type="PROSITE" id="PS00166">
    <property type="entry name" value="ENOYL_COA_HYDRATASE"/>
    <property type="match status" value="2"/>
</dbReference>
<dbReference type="PANTHER" id="PTHR11941">
    <property type="entry name" value="ENOYL-COA HYDRATASE-RELATED"/>
    <property type="match status" value="1"/>
</dbReference>
<keyword evidence="3" id="KW-0276">Fatty acid metabolism</keyword>
<proteinExistence type="inferred from homology"/>
<dbReference type="Pfam" id="PF00378">
    <property type="entry name" value="ECH_1"/>
    <property type="match status" value="2"/>
</dbReference>
<evidence type="ECO:0000256" key="6">
    <source>
        <dbReference type="ARBA" id="ARBA00073937"/>
    </source>
</evidence>
<gene>
    <name evidence="8" type="ORF">RDB_LOCUS114397</name>
</gene>
<keyword evidence="5" id="KW-0456">Lyase</keyword>
<dbReference type="InterPro" id="IPR029045">
    <property type="entry name" value="ClpP/crotonase-like_dom_sf"/>
</dbReference>
<dbReference type="FunFam" id="1.10.12.10:FF:000001">
    <property type="entry name" value="Probable enoyl-CoA hydratase, mitochondrial"/>
    <property type="match status" value="1"/>
</dbReference>
<dbReference type="PANTHER" id="PTHR11941:SF54">
    <property type="entry name" value="ENOYL-COA HYDRATASE, MITOCHONDRIAL"/>
    <property type="match status" value="1"/>
</dbReference>
<accession>A0A8H3HLA1</accession>
<dbReference type="EC" id="4.2.1.17" evidence="2"/>
<organism evidence="8 9">
    <name type="scientific">Rhizoctonia solani</name>
    <dbReference type="NCBI Taxonomy" id="456999"/>
    <lineage>
        <taxon>Eukaryota</taxon>
        <taxon>Fungi</taxon>
        <taxon>Dikarya</taxon>
        <taxon>Basidiomycota</taxon>
        <taxon>Agaricomycotina</taxon>
        <taxon>Agaricomycetes</taxon>
        <taxon>Cantharellales</taxon>
        <taxon>Ceratobasidiaceae</taxon>
        <taxon>Rhizoctonia</taxon>
    </lineage>
</organism>
<evidence type="ECO:0000313" key="8">
    <source>
        <dbReference type="EMBL" id="CAE6517871.1"/>
    </source>
</evidence>
<comment type="similarity">
    <text evidence="1 7">Belongs to the enoyl-CoA hydratase/isomerase family.</text>
</comment>
<dbReference type="GO" id="GO:0005739">
    <property type="term" value="C:mitochondrion"/>
    <property type="evidence" value="ECO:0007669"/>
    <property type="project" value="TreeGrafter"/>
</dbReference>
<dbReference type="EMBL" id="CAJMWZ010006190">
    <property type="protein sequence ID" value="CAE6517871.1"/>
    <property type="molecule type" value="Genomic_DNA"/>
</dbReference>